<proteinExistence type="predicted"/>
<reference evidence="1 2" key="1">
    <citation type="journal article" date="2022" name="Hortic Res">
        <title>A haplotype resolved chromosomal level avocado genome allows analysis of novel avocado genes.</title>
        <authorList>
            <person name="Nath O."/>
            <person name="Fletcher S.J."/>
            <person name="Hayward A."/>
            <person name="Shaw L.M."/>
            <person name="Masouleh A.K."/>
            <person name="Furtado A."/>
            <person name="Henry R.J."/>
            <person name="Mitter N."/>
        </authorList>
    </citation>
    <scope>NUCLEOTIDE SEQUENCE [LARGE SCALE GENOMIC DNA]</scope>
    <source>
        <strain evidence="2">cv. Hass</strain>
    </source>
</reference>
<sequence length="126" mass="13291">MQDEVNVRADEITVLSVVVACAHLRALDMGRSGSTPTLGKNRMRISVSLATSLIEIGLAIHGFAEEALDLYFDMQGVGVVEPDSLTFTGALSAGSHAGLVLVHEGFEILDSMTKTYTAGLVREGGI</sequence>
<organism evidence="1 2">
    <name type="scientific">Persea americana</name>
    <name type="common">Avocado</name>
    <dbReference type="NCBI Taxonomy" id="3435"/>
    <lineage>
        <taxon>Eukaryota</taxon>
        <taxon>Viridiplantae</taxon>
        <taxon>Streptophyta</taxon>
        <taxon>Embryophyta</taxon>
        <taxon>Tracheophyta</taxon>
        <taxon>Spermatophyta</taxon>
        <taxon>Magnoliopsida</taxon>
        <taxon>Magnoliidae</taxon>
        <taxon>Laurales</taxon>
        <taxon>Lauraceae</taxon>
        <taxon>Persea</taxon>
    </lineage>
</organism>
<evidence type="ECO:0000313" key="1">
    <source>
        <dbReference type="EMBL" id="KAJ8625979.1"/>
    </source>
</evidence>
<protein>
    <submittedName>
        <fullName evidence="1">Uncharacterized protein</fullName>
    </submittedName>
</protein>
<dbReference type="EMBL" id="CM056814">
    <property type="protein sequence ID" value="KAJ8625979.1"/>
    <property type="molecule type" value="Genomic_DNA"/>
</dbReference>
<comment type="caution">
    <text evidence="1">The sequence shown here is derived from an EMBL/GenBank/DDBJ whole genome shotgun (WGS) entry which is preliminary data.</text>
</comment>
<keyword evidence="2" id="KW-1185">Reference proteome</keyword>
<accession>A0ACC2KYV5</accession>
<dbReference type="Proteomes" id="UP001234297">
    <property type="component" value="Chromosome 6"/>
</dbReference>
<name>A0ACC2KYV5_PERAE</name>
<gene>
    <name evidence="1" type="ORF">MRB53_019286</name>
</gene>
<evidence type="ECO:0000313" key="2">
    <source>
        <dbReference type="Proteomes" id="UP001234297"/>
    </source>
</evidence>